<keyword evidence="1" id="KW-0175">Coiled coil</keyword>
<accession>A0A4Y7JJP2</accession>
<evidence type="ECO:0000256" key="1">
    <source>
        <dbReference type="SAM" id="Coils"/>
    </source>
</evidence>
<dbReference type="EMBL" id="CM010719">
    <property type="protein sequence ID" value="RZC59969.1"/>
    <property type="molecule type" value="Genomic_DNA"/>
</dbReference>
<dbReference type="Proteomes" id="UP000316621">
    <property type="component" value="Chromosome 5"/>
</dbReference>
<evidence type="ECO:0000313" key="4">
    <source>
        <dbReference type="Proteomes" id="UP000316621"/>
    </source>
</evidence>
<sequence>MEYFNILPVEISLHIFSLLPIESASDFALVSKTWKNLIHSPSFYKMHSLRLLRLAREAEAEFSQKLKELKDCCESVRQFTQTCQSVELLQQIYENHRENREEKTNSMRLSQQKLAHYTRLAGKCVLIFAKCRGAKRTKSIRLAKKSIKMSAKFSGRRHAKFELREGSARGSLAVAPPLVNALKLCFRDGQYIATNSHDQSIKLWASRNSGKDKAMD</sequence>
<feature type="coiled-coil region" evidence="1">
    <location>
        <begin position="86"/>
        <end position="113"/>
    </location>
</feature>
<evidence type="ECO:0000259" key="2">
    <source>
        <dbReference type="PROSITE" id="PS50181"/>
    </source>
</evidence>
<feature type="domain" description="F-box" evidence="2">
    <location>
        <begin position="1"/>
        <end position="47"/>
    </location>
</feature>
<dbReference type="Gene3D" id="1.20.1280.50">
    <property type="match status" value="1"/>
</dbReference>
<dbReference type="PROSITE" id="PS50181">
    <property type="entry name" value="FBOX"/>
    <property type="match status" value="1"/>
</dbReference>
<reference evidence="3 4" key="1">
    <citation type="journal article" date="2018" name="Science">
        <title>The opium poppy genome and morphinan production.</title>
        <authorList>
            <person name="Guo L."/>
            <person name="Winzer T."/>
            <person name="Yang X."/>
            <person name="Li Y."/>
            <person name="Ning Z."/>
            <person name="He Z."/>
            <person name="Teodor R."/>
            <person name="Lu Y."/>
            <person name="Bowser T.A."/>
            <person name="Graham I.A."/>
            <person name="Ye K."/>
        </authorList>
    </citation>
    <scope>NUCLEOTIDE SEQUENCE [LARGE SCALE GENOMIC DNA]</scope>
    <source>
        <strain evidence="4">cv. HN1</strain>
        <tissue evidence="3">Leaves</tissue>
    </source>
</reference>
<dbReference type="Pfam" id="PF12937">
    <property type="entry name" value="F-box-like"/>
    <property type="match status" value="1"/>
</dbReference>
<name>A0A4Y7JJP2_PAPSO</name>
<dbReference type="SUPFAM" id="SSF81383">
    <property type="entry name" value="F-box domain"/>
    <property type="match status" value="1"/>
</dbReference>
<proteinExistence type="predicted"/>
<dbReference type="Gramene" id="RZC59969">
    <property type="protein sequence ID" value="RZC59969"/>
    <property type="gene ID" value="C5167_021726"/>
</dbReference>
<gene>
    <name evidence="3" type="ORF">C5167_021726</name>
</gene>
<evidence type="ECO:0000313" key="3">
    <source>
        <dbReference type="EMBL" id="RZC59969.1"/>
    </source>
</evidence>
<dbReference type="InterPro" id="IPR001810">
    <property type="entry name" value="F-box_dom"/>
</dbReference>
<dbReference type="SMART" id="SM00256">
    <property type="entry name" value="FBOX"/>
    <property type="match status" value="1"/>
</dbReference>
<organism evidence="3 4">
    <name type="scientific">Papaver somniferum</name>
    <name type="common">Opium poppy</name>
    <dbReference type="NCBI Taxonomy" id="3469"/>
    <lineage>
        <taxon>Eukaryota</taxon>
        <taxon>Viridiplantae</taxon>
        <taxon>Streptophyta</taxon>
        <taxon>Embryophyta</taxon>
        <taxon>Tracheophyta</taxon>
        <taxon>Spermatophyta</taxon>
        <taxon>Magnoliopsida</taxon>
        <taxon>Ranunculales</taxon>
        <taxon>Papaveraceae</taxon>
        <taxon>Papaveroideae</taxon>
        <taxon>Papaver</taxon>
    </lineage>
</organism>
<dbReference type="InterPro" id="IPR036047">
    <property type="entry name" value="F-box-like_dom_sf"/>
</dbReference>
<dbReference type="AlphaFoldDB" id="A0A4Y7JJP2"/>
<protein>
    <recommendedName>
        <fullName evidence="2">F-box domain-containing protein</fullName>
    </recommendedName>
</protein>
<keyword evidence="4" id="KW-1185">Reference proteome</keyword>